<evidence type="ECO:0000313" key="18">
    <source>
        <dbReference type="Proteomes" id="UP000243528"/>
    </source>
</evidence>
<organism evidence="17 18">
    <name type="scientific">Haloactinopolyspora alba</name>
    <dbReference type="NCBI Taxonomy" id="648780"/>
    <lineage>
        <taxon>Bacteria</taxon>
        <taxon>Bacillati</taxon>
        <taxon>Actinomycetota</taxon>
        <taxon>Actinomycetes</taxon>
        <taxon>Jiangellales</taxon>
        <taxon>Jiangellaceae</taxon>
        <taxon>Haloactinopolyspora</taxon>
    </lineage>
</organism>
<evidence type="ECO:0000256" key="8">
    <source>
        <dbReference type="ARBA" id="ARBA00023125"/>
    </source>
</evidence>
<feature type="domain" description="Formamidopyrimidine-DNA glycosylase catalytic" evidence="16">
    <location>
        <begin position="2"/>
        <end position="130"/>
    </location>
</feature>
<comment type="caution">
    <text evidence="17">The sequence shown here is derived from an EMBL/GenBank/DDBJ whole genome shotgun (WGS) entry which is preliminary data.</text>
</comment>
<dbReference type="RefSeq" id="WP_106536515.1">
    <property type="nucleotide sequence ID" value="NZ_ML142899.1"/>
</dbReference>
<dbReference type="InterPro" id="IPR015887">
    <property type="entry name" value="DNA_glyclase_Znf_dom_DNA_BS"/>
</dbReference>
<dbReference type="Gene3D" id="3.20.190.10">
    <property type="entry name" value="MutM-like, N-terminal"/>
    <property type="match status" value="1"/>
</dbReference>
<evidence type="ECO:0000256" key="12">
    <source>
        <dbReference type="ARBA" id="ARBA00023295"/>
    </source>
</evidence>
<keyword evidence="18" id="KW-1185">Reference proteome</keyword>
<evidence type="ECO:0000256" key="5">
    <source>
        <dbReference type="ARBA" id="ARBA00022771"/>
    </source>
</evidence>
<keyword evidence="8" id="KW-0238">DNA-binding</keyword>
<keyword evidence="3" id="KW-0479">Metal-binding</keyword>
<evidence type="ECO:0000313" key="17">
    <source>
        <dbReference type="EMBL" id="PSL05260.1"/>
    </source>
</evidence>
<evidence type="ECO:0000259" key="15">
    <source>
        <dbReference type="PROSITE" id="PS51066"/>
    </source>
</evidence>
<dbReference type="GO" id="GO:0140078">
    <property type="term" value="F:class I DNA-(apurinic or apyrimidinic site) endonuclease activity"/>
    <property type="evidence" value="ECO:0007669"/>
    <property type="project" value="UniProtKB-EC"/>
</dbReference>
<dbReference type="Gene3D" id="1.10.8.50">
    <property type="match status" value="1"/>
</dbReference>
<dbReference type="SUPFAM" id="SSF57716">
    <property type="entry name" value="Glucocorticoid receptor-like (DNA-binding domain)"/>
    <property type="match status" value="1"/>
</dbReference>
<dbReference type="SMART" id="SM00898">
    <property type="entry name" value="Fapy_DNA_glyco"/>
    <property type="match status" value="1"/>
</dbReference>
<dbReference type="GO" id="GO:0008270">
    <property type="term" value="F:zinc ion binding"/>
    <property type="evidence" value="ECO:0007669"/>
    <property type="project" value="UniProtKB-KW"/>
</dbReference>
<dbReference type="Pfam" id="PF06831">
    <property type="entry name" value="H2TH"/>
    <property type="match status" value="1"/>
</dbReference>
<dbReference type="GO" id="GO:0000703">
    <property type="term" value="F:oxidized pyrimidine nucleobase lesion DNA N-glycosylase activity"/>
    <property type="evidence" value="ECO:0007669"/>
    <property type="project" value="TreeGrafter"/>
</dbReference>
<name>A0A2P8E714_9ACTN</name>
<keyword evidence="17" id="KW-0540">Nuclease</keyword>
<keyword evidence="4" id="KW-0227">DNA damage</keyword>
<evidence type="ECO:0000256" key="6">
    <source>
        <dbReference type="ARBA" id="ARBA00022801"/>
    </source>
</evidence>
<keyword evidence="5 14" id="KW-0863">Zinc-finger</keyword>
<reference evidence="17 18" key="1">
    <citation type="submission" date="2018-03" db="EMBL/GenBank/DDBJ databases">
        <title>Genomic Encyclopedia of Archaeal and Bacterial Type Strains, Phase II (KMG-II): from individual species to whole genera.</title>
        <authorList>
            <person name="Goeker M."/>
        </authorList>
    </citation>
    <scope>NUCLEOTIDE SEQUENCE [LARGE SCALE GENOMIC DNA]</scope>
    <source>
        <strain evidence="17 18">DSM 45211</strain>
    </source>
</reference>
<dbReference type="GO" id="GO:0006284">
    <property type="term" value="P:base-excision repair"/>
    <property type="evidence" value="ECO:0007669"/>
    <property type="project" value="InterPro"/>
</dbReference>
<dbReference type="InterPro" id="IPR015886">
    <property type="entry name" value="H2TH_FPG"/>
</dbReference>
<keyword evidence="6" id="KW-0378">Hydrolase</keyword>
<protein>
    <recommendedName>
        <fullName evidence="2">DNA-(apurinic or apyrimidinic site) lyase</fullName>
        <ecNumber evidence="2">4.2.99.18</ecNumber>
    </recommendedName>
</protein>
<feature type="domain" description="FPG-type" evidence="15">
    <location>
        <begin position="222"/>
        <end position="260"/>
    </location>
</feature>
<evidence type="ECO:0000256" key="10">
    <source>
        <dbReference type="ARBA" id="ARBA00023239"/>
    </source>
</evidence>
<keyword evidence="7" id="KW-0862">Zinc</keyword>
<dbReference type="PROSITE" id="PS01242">
    <property type="entry name" value="ZF_FPG_1"/>
    <property type="match status" value="1"/>
</dbReference>
<dbReference type="SUPFAM" id="SSF81624">
    <property type="entry name" value="N-terminal domain of MutM-like DNA repair proteins"/>
    <property type="match status" value="1"/>
</dbReference>
<evidence type="ECO:0000256" key="4">
    <source>
        <dbReference type="ARBA" id="ARBA00022763"/>
    </source>
</evidence>
<evidence type="ECO:0000256" key="1">
    <source>
        <dbReference type="ARBA" id="ARBA00009409"/>
    </source>
</evidence>
<evidence type="ECO:0000256" key="13">
    <source>
        <dbReference type="ARBA" id="ARBA00044632"/>
    </source>
</evidence>
<dbReference type="SUPFAM" id="SSF46946">
    <property type="entry name" value="S13-like H2TH domain"/>
    <property type="match status" value="1"/>
</dbReference>
<dbReference type="EMBL" id="PYGE01000004">
    <property type="protein sequence ID" value="PSL05260.1"/>
    <property type="molecule type" value="Genomic_DNA"/>
</dbReference>
<dbReference type="EC" id="4.2.99.18" evidence="2"/>
<dbReference type="SMART" id="SM01232">
    <property type="entry name" value="H2TH"/>
    <property type="match status" value="1"/>
</dbReference>
<keyword evidence="12" id="KW-0326">Glycosidase</keyword>
<dbReference type="InterPro" id="IPR000214">
    <property type="entry name" value="Znf_DNA_glyclase/AP_lyase"/>
</dbReference>
<comment type="similarity">
    <text evidence="1">Belongs to the FPG family.</text>
</comment>
<dbReference type="OrthoDB" id="9800855at2"/>
<sequence length="262" mass="28897">MPEGDMVWRTARQLHASLAGQELTRSDFRVPRLATVDLRGRVVDEVRARGKHLLVRVSGGLTLHTHLRMDGSWRVFERGERWRGGPAFQIRVVLCTASVDAVGYRLPVVELVRTEAEGEIVGHLGPDLLGDDWDPDEAARRIRAEPGREVGVALLDQRNVAGIGTIYLSEVCFLAGTSPWTTVEDADDVPGLLGRAHELMNRNARAGTQVTTQDSRPGRNHWVYGRAGRPCGRCGNTVRSGELGRAPHERVVYWCPACQSPA</sequence>
<dbReference type="PROSITE" id="PS51066">
    <property type="entry name" value="ZF_FPG_2"/>
    <property type="match status" value="1"/>
</dbReference>
<evidence type="ECO:0000256" key="9">
    <source>
        <dbReference type="ARBA" id="ARBA00023204"/>
    </source>
</evidence>
<dbReference type="Proteomes" id="UP000243528">
    <property type="component" value="Unassembled WGS sequence"/>
</dbReference>
<evidence type="ECO:0000256" key="2">
    <source>
        <dbReference type="ARBA" id="ARBA00012720"/>
    </source>
</evidence>
<keyword evidence="17" id="KW-0255">Endonuclease</keyword>
<accession>A0A2P8E714</accession>
<gene>
    <name evidence="17" type="ORF">CLV30_104126</name>
</gene>
<comment type="catalytic activity">
    <reaction evidence="13">
        <text>2'-deoxyribonucleotide-(2'-deoxyribose 5'-phosphate)-2'-deoxyribonucleotide-DNA = a 3'-end 2'-deoxyribonucleotide-(2,3-dehydro-2,3-deoxyribose 5'-phosphate)-DNA + a 5'-end 5'-phospho-2'-deoxyribonucleoside-DNA + H(+)</text>
        <dbReference type="Rhea" id="RHEA:66592"/>
        <dbReference type="Rhea" id="RHEA-COMP:13180"/>
        <dbReference type="Rhea" id="RHEA-COMP:16897"/>
        <dbReference type="Rhea" id="RHEA-COMP:17067"/>
        <dbReference type="ChEBI" id="CHEBI:15378"/>
        <dbReference type="ChEBI" id="CHEBI:136412"/>
        <dbReference type="ChEBI" id="CHEBI:157695"/>
        <dbReference type="ChEBI" id="CHEBI:167181"/>
        <dbReference type="EC" id="4.2.99.18"/>
    </reaction>
</comment>
<dbReference type="PANTHER" id="PTHR42697">
    <property type="entry name" value="ENDONUCLEASE 8"/>
    <property type="match status" value="1"/>
</dbReference>
<dbReference type="PROSITE" id="PS51068">
    <property type="entry name" value="FPG_CAT"/>
    <property type="match status" value="1"/>
</dbReference>
<evidence type="ECO:0000256" key="14">
    <source>
        <dbReference type="PROSITE-ProRule" id="PRU00391"/>
    </source>
</evidence>
<proteinExistence type="inferred from homology"/>
<dbReference type="PANTHER" id="PTHR42697:SF1">
    <property type="entry name" value="ENDONUCLEASE 8"/>
    <property type="match status" value="1"/>
</dbReference>
<dbReference type="InterPro" id="IPR035937">
    <property type="entry name" value="FPG_N"/>
</dbReference>
<dbReference type="Pfam" id="PF01149">
    <property type="entry name" value="Fapy_DNA_glyco"/>
    <property type="match status" value="1"/>
</dbReference>
<dbReference type="InterPro" id="IPR010979">
    <property type="entry name" value="Ribosomal_uS13-like_H2TH"/>
</dbReference>
<dbReference type="CDD" id="cd08971">
    <property type="entry name" value="AcNei2_N"/>
    <property type="match status" value="1"/>
</dbReference>
<evidence type="ECO:0000256" key="7">
    <source>
        <dbReference type="ARBA" id="ARBA00022833"/>
    </source>
</evidence>
<keyword evidence="10" id="KW-0456">Lyase</keyword>
<evidence type="ECO:0000256" key="11">
    <source>
        <dbReference type="ARBA" id="ARBA00023268"/>
    </source>
</evidence>
<dbReference type="AlphaFoldDB" id="A0A2P8E714"/>
<dbReference type="InterPro" id="IPR012319">
    <property type="entry name" value="FPG_cat"/>
</dbReference>
<keyword evidence="11" id="KW-0511">Multifunctional enzyme</keyword>
<evidence type="ECO:0000259" key="16">
    <source>
        <dbReference type="PROSITE" id="PS51068"/>
    </source>
</evidence>
<keyword evidence="9" id="KW-0234">DNA repair</keyword>
<dbReference type="GO" id="GO:0003684">
    <property type="term" value="F:damaged DNA binding"/>
    <property type="evidence" value="ECO:0007669"/>
    <property type="project" value="InterPro"/>
</dbReference>
<evidence type="ECO:0000256" key="3">
    <source>
        <dbReference type="ARBA" id="ARBA00022723"/>
    </source>
</evidence>
<dbReference type="InterPro" id="IPR044090">
    <property type="entry name" value="Nei2_N"/>
</dbReference>